<sequence>MGKMSFSKGFIFQKLEQKTIIFDGENSFLHKR</sequence>
<name>A0A0G1FTM8_9BACT</name>
<organism evidence="1 2">
    <name type="scientific">Candidatus Gottesmanbacteria bacterium GW2011_GWA2_43_14</name>
    <dbReference type="NCBI Taxonomy" id="1618443"/>
    <lineage>
        <taxon>Bacteria</taxon>
        <taxon>Candidatus Gottesmaniibacteriota</taxon>
    </lineage>
</organism>
<dbReference type="AlphaFoldDB" id="A0A0G1FTM8"/>
<evidence type="ECO:0000313" key="2">
    <source>
        <dbReference type="Proteomes" id="UP000034894"/>
    </source>
</evidence>
<protein>
    <submittedName>
        <fullName evidence="1">Uncharacterized protein</fullName>
    </submittedName>
</protein>
<dbReference type="Proteomes" id="UP000034894">
    <property type="component" value="Unassembled WGS sequence"/>
</dbReference>
<dbReference type="STRING" id="1618443.UV73_C0002G0095"/>
<evidence type="ECO:0000313" key="1">
    <source>
        <dbReference type="EMBL" id="KKS98381.1"/>
    </source>
</evidence>
<dbReference type="EMBL" id="LCFP01000002">
    <property type="protein sequence ID" value="KKS98381.1"/>
    <property type="molecule type" value="Genomic_DNA"/>
</dbReference>
<proteinExistence type="predicted"/>
<reference evidence="1 2" key="1">
    <citation type="journal article" date="2015" name="Nature">
        <title>rRNA introns, odd ribosomes, and small enigmatic genomes across a large radiation of phyla.</title>
        <authorList>
            <person name="Brown C.T."/>
            <person name="Hug L.A."/>
            <person name="Thomas B.C."/>
            <person name="Sharon I."/>
            <person name="Castelle C.J."/>
            <person name="Singh A."/>
            <person name="Wilkins M.J."/>
            <person name="Williams K.H."/>
            <person name="Banfield J.F."/>
        </authorList>
    </citation>
    <scope>NUCLEOTIDE SEQUENCE [LARGE SCALE GENOMIC DNA]</scope>
</reference>
<accession>A0A0G1FTM8</accession>
<comment type="caution">
    <text evidence="1">The sequence shown here is derived from an EMBL/GenBank/DDBJ whole genome shotgun (WGS) entry which is preliminary data.</text>
</comment>
<gene>
    <name evidence="1" type="ORF">UV73_C0002G0095</name>
</gene>